<dbReference type="CDD" id="cd08544">
    <property type="entry name" value="Reeler"/>
    <property type="match status" value="1"/>
</dbReference>
<evidence type="ECO:0000256" key="9">
    <source>
        <dbReference type="ARBA" id="ARBA00023136"/>
    </source>
</evidence>
<feature type="transmembrane region" description="Helical" evidence="11">
    <location>
        <begin position="448"/>
        <end position="470"/>
    </location>
</feature>
<dbReference type="FunFam" id="2.60.40.4060:FF:000003">
    <property type="entry name" value="Ferric chelate reductase 1"/>
    <property type="match status" value="1"/>
</dbReference>
<keyword evidence="7 11" id="KW-1133">Transmembrane helix</keyword>
<dbReference type="PANTHER" id="PTHR45828">
    <property type="entry name" value="CYTOCHROME B561/FERRIC REDUCTASE TRANSMEMBRANE"/>
    <property type="match status" value="1"/>
</dbReference>
<feature type="transmembrane region" description="Helical" evidence="11">
    <location>
        <begin position="342"/>
        <end position="367"/>
    </location>
</feature>
<dbReference type="Proteomes" id="UP000694892">
    <property type="component" value="Chromosome 4L"/>
</dbReference>
<feature type="transmembrane region" description="Helical" evidence="11">
    <location>
        <begin position="524"/>
        <end position="545"/>
    </location>
</feature>
<feature type="domain" description="Reelin" evidence="15">
    <location>
        <begin position="13"/>
        <end position="174"/>
    </location>
</feature>
<feature type="domain" description="DOMON" evidence="13">
    <location>
        <begin position="186"/>
        <end position="301"/>
    </location>
</feature>
<dbReference type="CDD" id="cd08760">
    <property type="entry name" value="Cyt_b561_FRRS1_like"/>
    <property type="match status" value="1"/>
</dbReference>
<dbReference type="InterPro" id="IPR051237">
    <property type="entry name" value="Ferric-chelate_Red/DefProt"/>
</dbReference>
<dbReference type="PANTHER" id="PTHR45828:SF41">
    <property type="entry name" value="FERRIC-CHELATE REDUCTASE 1"/>
    <property type="match status" value="1"/>
</dbReference>
<dbReference type="InterPro" id="IPR042307">
    <property type="entry name" value="Reeler_sf"/>
</dbReference>
<evidence type="ECO:0000256" key="1">
    <source>
        <dbReference type="ARBA" id="ARBA00001970"/>
    </source>
</evidence>
<evidence type="ECO:0008006" key="18">
    <source>
        <dbReference type="Google" id="ProtNLM"/>
    </source>
</evidence>
<evidence type="ECO:0000256" key="3">
    <source>
        <dbReference type="ARBA" id="ARBA00009195"/>
    </source>
</evidence>
<comment type="similarity">
    <text evidence="3">Belongs to the FRRS1 family.</text>
</comment>
<feature type="chain" id="PRO_5038020905" description="Ferric-chelate reductase 1" evidence="12">
    <location>
        <begin position="19"/>
        <end position="549"/>
    </location>
</feature>
<keyword evidence="10" id="KW-0325">Glycoprotein</keyword>
<evidence type="ECO:0000256" key="11">
    <source>
        <dbReference type="SAM" id="Phobius"/>
    </source>
</evidence>
<evidence type="ECO:0000259" key="14">
    <source>
        <dbReference type="PROSITE" id="PS50939"/>
    </source>
</evidence>
<evidence type="ECO:0000259" key="15">
    <source>
        <dbReference type="PROSITE" id="PS51019"/>
    </source>
</evidence>
<reference evidence="17" key="1">
    <citation type="journal article" date="2016" name="Nature">
        <title>Genome evolution in the allotetraploid frog Xenopus laevis.</title>
        <authorList>
            <person name="Session A.M."/>
            <person name="Uno Y."/>
            <person name="Kwon T."/>
            <person name="Chapman J.A."/>
            <person name="Toyoda A."/>
            <person name="Takahashi S."/>
            <person name="Fukui A."/>
            <person name="Hikosaka A."/>
            <person name="Suzuki A."/>
            <person name="Kondo M."/>
            <person name="van Heeringen S.J."/>
            <person name="Quigley I."/>
            <person name="Heinz S."/>
            <person name="Ogino H."/>
            <person name="Ochi H."/>
            <person name="Hellsten U."/>
            <person name="Lyons J.B."/>
            <person name="Simakov O."/>
            <person name="Putnam N."/>
            <person name="Stites J."/>
            <person name="Kuroki Y."/>
            <person name="Tanaka T."/>
            <person name="Michiue T."/>
            <person name="Watanabe M."/>
            <person name="Bogdanovic O."/>
            <person name="Lister R."/>
            <person name="Georgiou G."/>
            <person name="Paranjpe S.S."/>
            <person name="van Kruijsbergen I."/>
            <person name="Shu S."/>
            <person name="Carlson J."/>
            <person name="Kinoshita T."/>
            <person name="Ohta Y."/>
            <person name="Mawaribuchi S."/>
            <person name="Jenkins J."/>
            <person name="Grimwood J."/>
            <person name="Schmutz J."/>
            <person name="Mitros T."/>
            <person name="Mozaffari S.V."/>
            <person name="Suzuki Y."/>
            <person name="Haramoto Y."/>
            <person name="Yamamoto T.S."/>
            <person name="Takagi C."/>
            <person name="Heald R."/>
            <person name="Miller K."/>
            <person name="Haudenschild C."/>
            <person name="Kitzman J."/>
            <person name="Nakayama T."/>
            <person name="Izutsu Y."/>
            <person name="Robert J."/>
            <person name="Fortriede J."/>
            <person name="Burns K."/>
            <person name="Lotay V."/>
            <person name="Karimi K."/>
            <person name="Yasuoka Y."/>
            <person name="Dichmann D.S."/>
            <person name="Flajnik M.F."/>
            <person name="Houston D.W."/>
            <person name="Shendure J."/>
            <person name="DuPasquier L."/>
            <person name="Vize P.D."/>
            <person name="Zorn A.M."/>
            <person name="Ito M."/>
            <person name="Marcotte E.M."/>
            <person name="Wallingford J.B."/>
            <person name="Ito Y."/>
            <person name="Asashima M."/>
            <person name="Ueno N."/>
            <person name="Matsuda Y."/>
            <person name="Veenstra G.J."/>
            <person name="Fujiyama A."/>
            <person name="Harland R.M."/>
            <person name="Taira M."/>
            <person name="Rokhsar D.S."/>
        </authorList>
    </citation>
    <scope>NUCLEOTIDE SEQUENCE [LARGE SCALE GENOMIC DNA]</scope>
    <source>
        <strain evidence="17">J</strain>
    </source>
</reference>
<dbReference type="Pfam" id="PF02014">
    <property type="entry name" value="Reeler"/>
    <property type="match status" value="1"/>
</dbReference>
<evidence type="ECO:0000256" key="10">
    <source>
        <dbReference type="ARBA" id="ARBA00023180"/>
    </source>
</evidence>
<accession>A0A974HPJ3</accession>
<feature type="transmembrane region" description="Helical" evidence="11">
    <location>
        <begin position="482"/>
        <end position="503"/>
    </location>
</feature>
<keyword evidence="6" id="KW-0249">Electron transport</keyword>
<sequence>MEGQFLIFFSIYFATISGYPSGQISASCNSMLPIHGNSVSQTTPSPYSITVSKNTFSTGDIITVTLQSSSGSSFKGFLLEAQTVGGDQTIGYFTIRDGNTQALSCSAGAASAVSHTSSTIKTSITTSWTAPAGTGPIYFRATVLTSYSVFWSRVESEPLMALQISNTMCGTGKFCFSNPPNCSPDNSSCLFMSSVPANNGFVFEMSGLTTGYVAIAFSDDKLMGNDDIYICTRDSSGNILVQQAFSNGYVTPQARNLSTKGSIVSSYIGGVLKCSFISKMSISTQARASTAPSYYIFLGTGPSQASGQILLHTTKPLISASRIDLSSFAASAIAPVRTPPVILGHGALMLIAWMTTGTIGMLIARYMKHAANRPVIGKGLWFLLHISLMVLTIILTICAFIMVFVGVFGWSAGSGAHPILGCIVMILSFLQPFGAFLRPAPNHKRRFIFNWVHGLNALVIKILAVATIFLGLELVDISSTQWMPKVMGGFYGWEALFYIILEINARMKTKESYEDPENKIQHESVIMVVFICGNLAFLTSLLVGIGQSV</sequence>
<evidence type="ECO:0000256" key="5">
    <source>
        <dbReference type="ARBA" id="ARBA00022692"/>
    </source>
</evidence>
<evidence type="ECO:0000256" key="2">
    <source>
        <dbReference type="ARBA" id="ARBA00004141"/>
    </source>
</evidence>
<dbReference type="CDD" id="cd09628">
    <property type="entry name" value="DOMON_SDR_2_like"/>
    <property type="match status" value="1"/>
</dbReference>
<evidence type="ECO:0000313" key="16">
    <source>
        <dbReference type="EMBL" id="OCT85248.1"/>
    </source>
</evidence>
<evidence type="ECO:0000256" key="8">
    <source>
        <dbReference type="ARBA" id="ARBA00023004"/>
    </source>
</evidence>
<gene>
    <name evidence="16" type="ORF">XELAEV_18023413mg</name>
</gene>
<dbReference type="OMA" id="QAGWVWY"/>
<dbReference type="SMART" id="SM00664">
    <property type="entry name" value="DoH"/>
    <property type="match status" value="1"/>
</dbReference>
<dbReference type="AlphaFoldDB" id="A0A974HPJ3"/>
<evidence type="ECO:0000256" key="6">
    <source>
        <dbReference type="ARBA" id="ARBA00022982"/>
    </source>
</evidence>
<feature type="transmembrane region" description="Helical" evidence="11">
    <location>
        <begin position="379"/>
        <end position="410"/>
    </location>
</feature>
<dbReference type="InterPro" id="IPR005018">
    <property type="entry name" value="DOMON_domain"/>
</dbReference>
<comment type="cofactor">
    <cofactor evidence="1">
        <name>heme b</name>
        <dbReference type="ChEBI" id="CHEBI:60344"/>
    </cofactor>
</comment>
<dbReference type="EMBL" id="CM004472">
    <property type="protein sequence ID" value="OCT85248.1"/>
    <property type="molecule type" value="Genomic_DNA"/>
</dbReference>
<keyword evidence="4" id="KW-0813">Transport</keyword>
<dbReference type="InterPro" id="IPR006593">
    <property type="entry name" value="Cyt_b561/ferric_Rdtase_TM"/>
</dbReference>
<dbReference type="Gene3D" id="1.20.120.1770">
    <property type="match status" value="1"/>
</dbReference>
<dbReference type="Pfam" id="PF03351">
    <property type="entry name" value="DOMON"/>
    <property type="match status" value="1"/>
</dbReference>
<evidence type="ECO:0000256" key="7">
    <source>
        <dbReference type="ARBA" id="ARBA00022989"/>
    </source>
</evidence>
<dbReference type="Gene3D" id="2.60.40.4060">
    <property type="entry name" value="Reeler domain"/>
    <property type="match status" value="1"/>
</dbReference>
<feature type="signal peptide" evidence="12">
    <location>
        <begin position="1"/>
        <end position="18"/>
    </location>
</feature>
<evidence type="ECO:0000256" key="12">
    <source>
        <dbReference type="SAM" id="SignalP"/>
    </source>
</evidence>
<dbReference type="PROSITE" id="PS51019">
    <property type="entry name" value="REELIN"/>
    <property type="match status" value="1"/>
</dbReference>
<dbReference type="InterPro" id="IPR002861">
    <property type="entry name" value="Reeler_dom"/>
</dbReference>
<keyword evidence="5 11" id="KW-0812">Transmembrane</keyword>
<dbReference type="SMART" id="SM00665">
    <property type="entry name" value="B561"/>
    <property type="match status" value="1"/>
</dbReference>
<keyword evidence="9 11" id="KW-0472">Membrane</keyword>
<feature type="transmembrane region" description="Helical" evidence="11">
    <location>
        <begin position="416"/>
        <end position="436"/>
    </location>
</feature>
<comment type="subcellular location">
    <subcellularLocation>
        <location evidence="2">Membrane</location>
        <topology evidence="2">Multi-pass membrane protein</topology>
    </subcellularLocation>
</comment>
<feature type="domain" description="Cytochrome b561" evidence="14">
    <location>
        <begin position="306"/>
        <end position="510"/>
    </location>
</feature>
<evidence type="ECO:0000259" key="13">
    <source>
        <dbReference type="PROSITE" id="PS50836"/>
    </source>
</evidence>
<keyword evidence="8" id="KW-0408">Iron</keyword>
<dbReference type="GO" id="GO:0016020">
    <property type="term" value="C:membrane"/>
    <property type="evidence" value="ECO:0007669"/>
    <property type="project" value="UniProtKB-SubCell"/>
</dbReference>
<organism evidence="16 17">
    <name type="scientific">Xenopus laevis</name>
    <name type="common">African clawed frog</name>
    <dbReference type="NCBI Taxonomy" id="8355"/>
    <lineage>
        <taxon>Eukaryota</taxon>
        <taxon>Metazoa</taxon>
        <taxon>Chordata</taxon>
        <taxon>Craniata</taxon>
        <taxon>Vertebrata</taxon>
        <taxon>Euteleostomi</taxon>
        <taxon>Amphibia</taxon>
        <taxon>Batrachia</taxon>
        <taxon>Anura</taxon>
        <taxon>Pipoidea</taxon>
        <taxon>Pipidae</taxon>
        <taxon>Xenopodinae</taxon>
        <taxon>Xenopus</taxon>
        <taxon>Xenopus</taxon>
    </lineage>
</organism>
<keyword evidence="12" id="KW-0732">Signal</keyword>
<protein>
    <recommendedName>
        <fullName evidence="18">Ferric-chelate reductase 1</fullName>
    </recommendedName>
</protein>
<name>A0A974HPJ3_XENLA</name>
<evidence type="ECO:0000313" key="17">
    <source>
        <dbReference type="Proteomes" id="UP000694892"/>
    </source>
</evidence>
<evidence type="ECO:0000256" key="4">
    <source>
        <dbReference type="ARBA" id="ARBA00022448"/>
    </source>
</evidence>
<dbReference type="PROSITE" id="PS50939">
    <property type="entry name" value="CYTOCHROME_B561"/>
    <property type="match status" value="1"/>
</dbReference>
<proteinExistence type="inferred from homology"/>
<dbReference type="PROSITE" id="PS50836">
    <property type="entry name" value="DOMON"/>
    <property type="match status" value="1"/>
</dbReference>